<reference evidence="1" key="1">
    <citation type="submission" date="2016-05" db="EMBL/GenBank/DDBJ databases">
        <authorList>
            <person name="Cock P.J.A."/>
            <person name="Cock P.J.A."/>
        </authorList>
    </citation>
    <scope>NUCLEOTIDE SEQUENCE</scope>
    <source>
        <strain evidence="1">PWN146_assembly</strain>
    </source>
</reference>
<dbReference type="AlphaFoldDB" id="A0A1C3HBY6"/>
<dbReference type="GO" id="GO:0043565">
    <property type="term" value="F:sequence-specific DNA binding"/>
    <property type="evidence" value="ECO:0007669"/>
    <property type="project" value="UniProtKB-ARBA"/>
</dbReference>
<evidence type="ECO:0000313" key="1">
    <source>
        <dbReference type="EMBL" id="SAY42555.1"/>
    </source>
</evidence>
<dbReference type="InterPro" id="IPR013321">
    <property type="entry name" value="Arc_rbn_hlx_hlx"/>
</dbReference>
<dbReference type="Gene3D" id="1.10.1220.10">
    <property type="entry name" value="Met repressor-like"/>
    <property type="match status" value="1"/>
</dbReference>
<accession>A0A1C3HBY6</accession>
<sequence length="180" mass="20311">MLRMNCMTEQIQIGVKVEKSLKDEVDVILRGLDIKPTTAINGLYQYISQHGELPFVISTSVKTPKDIAGGLFKSLFSLQNTLRVFFDKVQLKQGISRGEVLIILDILRDFVVGFRQNEQYLGISPFGQRVVWKDAVCAVEGIHEILDNNVKYSEEGVMYLDDFYLSSLSGLLRSLCTSLK</sequence>
<proteinExistence type="predicted"/>
<dbReference type="EMBL" id="LT575490">
    <property type="protein sequence ID" value="SAY42555.1"/>
    <property type="molecule type" value="Genomic_DNA"/>
</dbReference>
<organism evidence="1">
    <name type="scientific">Serratia marcescens</name>
    <dbReference type="NCBI Taxonomy" id="615"/>
    <lineage>
        <taxon>Bacteria</taxon>
        <taxon>Pseudomonadati</taxon>
        <taxon>Pseudomonadota</taxon>
        <taxon>Gammaproteobacteria</taxon>
        <taxon>Enterobacterales</taxon>
        <taxon>Yersiniaceae</taxon>
        <taxon>Serratia</taxon>
    </lineage>
</organism>
<name>A0A1C3HBY6_SERMA</name>
<protein>
    <submittedName>
        <fullName evidence="1">Uncharacterized protein</fullName>
    </submittedName>
</protein>
<gene>
    <name evidence="1" type="ORF">PWN146_01234</name>
</gene>
<dbReference type="GO" id="GO:0006355">
    <property type="term" value="P:regulation of DNA-templated transcription"/>
    <property type="evidence" value="ECO:0007669"/>
    <property type="project" value="InterPro"/>
</dbReference>